<evidence type="ECO:0000256" key="2">
    <source>
        <dbReference type="SAM" id="MobiDB-lite"/>
    </source>
</evidence>
<evidence type="ECO:0000313" key="4">
    <source>
        <dbReference type="Proteomes" id="UP000028073"/>
    </source>
</evidence>
<comment type="caution">
    <text evidence="3">The sequence shown here is derived from an EMBL/GenBank/DDBJ whole genome shotgun (WGS) entry which is preliminary data.</text>
</comment>
<proteinExistence type="predicted"/>
<feature type="region of interest" description="Disordered" evidence="2">
    <location>
        <begin position="975"/>
        <end position="1038"/>
    </location>
</feature>
<feature type="compositionally biased region" description="Basic and acidic residues" evidence="2">
    <location>
        <begin position="1180"/>
        <end position="1195"/>
    </location>
</feature>
<feature type="region of interest" description="Disordered" evidence="2">
    <location>
        <begin position="1"/>
        <end position="61"/>
    </location>
</feature>
<feature type="compositionally biased region" description="Basic and acidic residues" evidence="2">
    <location>
        <begin position="977"/>
        <end position="994"/>
    </location>
</feature>
<organism evidence="3 4">
    <name type="scientific">Endozoicomonas numazuensis</name>
    <dbReference type="NCBI Taxonomy" id="1137799"/>
    <lineage>
        <taxon>Bacteria</taxon>
        <taxon>Pseudomonadati</taxon>
        <taxon>Pseudomonadota</taxon>
        <taxon>Gammaproteobacteria</taxon>
        <taxon>Oceanospirillales</taxon>
        <taxon>Endozoicomonadaceae</taxon>
        <taxon>Endozoicomonas</taxon>
    </lineage>
</organism>
<feature type="compositionally biased region" description="Basic and acidic residues" evidence="2">
    <location>
        <begin position="814"/>
        <end position="832"/>
    </location>
</feature>
<dbReference type="STRING" id="1137799.GZ78_17940"/>
<feature type="coiled-coil region" evidence="1">
    <location>
        <begin position="451"/>
        <end position="478"/>
    </location>
</feature>
<feature type="compositionally biased region" description="Basic and acidic residues" evidence="2">
    <location>
        <begin position="51"/>
        <end position="61"/>
    </location>
</feature>
<gene>
    <name evidence="3" type="ORF">GZ78_17940</name>
</gene>
<protein>
    <submittedName>
        <fullName evidence="3">Uncharacterized protein</fullName>
    </submittedName>
</protein>
<name>A0A081NGN6_9GAMM</name>
<sequence length="1209" mass="136325">MGPEQKSETTGQHDQRDITHTSGDNLVAKASAVAGTDEQLSKRAVRKKKHTRDEMAKMGHEVDKSREAIKAFMKQNGIDKGLPQIQCTRDHGYVGASQLLFVQMEQLKQLLDEHFAKANKMYQVLTSDYSVYKKLETTARRAARSQQVSEDDQAFLRDAVSLGNSDKRHKDYWGERKLIHLYASFCRIRFSEALKVMSILDSIQLSETFGHRIETFLPQTIECMKMYQEVVQYQLGLEHYSELEESLKTHDKVAFGVAMLADLAVAHYMLTHNQEALRAMLSAHSCYFSQWLADFDPEQPQVLELESWRVKQLITAAILVDNPKQAQRLLQFYRKQMEADNPLFAPKDIFSLCHSLLASLTYLYDRPEPLAHFKARVEGAETLVSELEVLIRSINKNKMLPEDSRASLMFFYEQINQHCQAVVRDLRNQEAGVAQMASDLITEEEEDQKRINGKLETREKKRREREEAKLEAEWKKKQAKMAVTIASEKKPGTPPPKPYDLAGTLSEASKAFGRKEAVGVLNGIFKKVIQHPQVSGFDKAQAHYGYADMVTARLRRQLESVHKMIEPVYAYREALESQDLPELDKDIKFREALKLFKLNMQNISINTLVMSKAVKDAQEIFFGLSEDQPEFIDALVDLHNEMEYLIAQGKMVIQCCKDIPNIYALRGQMIHRHKLSGSGGSQQRSQLVVRVKDLEELGKKLDTSMEMLENSLDRKQVAQFRQVPPVARTKVSEPDERMQTLSPILPELRPQSSLSQPGNAHSSSRSSSDFLRAETGAATTQEVSIPYPPGAIVFALPDAMRLELQEKVGNLPKPDPESPRPSRFEIHPEHGATPHPLTTLAFTIGRTLVVQAGGDRWVVSPGYPPQRDSDVAIPKNALKLEFCFSSMTEMSSHSTDITHGSLPDLITSSRETSPVHTVTPTDGSTEVGLEKLETVEIEEPLEVELPLRLFIPHNMNTALGVSIIERNLMELIDPETVQERKPPAASTVKEDSQQEWKTASRKSKKGKKGKPQGRKGKGSVTPEPQAAPVREENVPAVETVKEPNPAALGLKLQTRLRDYLEVLHDTGKTPAGKSVPEQLGLNALLTRVRQETFLKNPDYLHHDLTILADALKIPIRANLSMGHSIYCRPDLIKPESLNLWTEPGEPHLNLMHPSYAKENQWFASLTHYFHCCDDEDTELFPEKPVKEARKSKDPKATTAKSKKGPGASH</sequence>
<feature type="region of interest" description="Disordered" evidence="2">
    <location>
        <begin position="742"/>
        <end position="782"/>
    </location>
</feature>
<dbReference type="EMBL" id="JOKH01000003">
    <property type="protein sequence ID" value="KEQ17609.1"/>
    <property type="molecule type" value="Genomic_DNA"/>
</dbReference>
<reference evidence="3 4" key="1">
    <citation type="submission" date="2014-06" db="EMBL/GenBank/DDBJ databases">
        <title>Whole Genome Sequences of Three Symbiotic Endozoicomonas Bacteria.</title>
        <authorList>
            <person name="Neave M.J."/>
            <person name="Apprill A."/>
            <person name="Voolstra C.R."/>
        </authorList>
    </citation>
    <scope>NUCLEOTIDE SEQUENCE [LARGE SCALE GENOMIC DNA]</scope>
    <source>
        <strain evidence="3 4">DSM 25634</strain>
    </source>
</reference>
<evidence type="ECO:0000256" key="1">
    <source>
        <dbReference type="SAM" id="Coils"/>
    </source>
</evidence>
<feature type="compositionally biased region" description="Basic residues" evidence="2">
    <location>
        <begin position="999"/>
        <end position="1017"/>
    </location>
</feature>
<feature type="compositionally biased region" description="Basic and acidic residues" evidence="2">
    <location>
        <begin position="1"/>
        <end position="19"/>
    </location>
</feature>
<keyword evidence="4" id="KW-1185">Reference proteome</keyword>
<keyword evidence="1" id="KW-0175">Coiled coil</keyword>
<feature type="region of interest" description="Disordered" evidence="2">
    <location>
        <begin position="809"/>
        <end position="834"/>
    </location>
</feature>
<feature type="compositionally biased region" description="Polar residues" evidence="2">
    <location>
        <begin position="750"/>
        <end position="761"/>
    </location>
</feature>
<dbReference type="AlphaFoldDB" id="A0A081NGN6"/>
<accession>A0A081NGN6</accession>
<feature type="region of interest" description="Disordered" evidence="2">
    <location>
        <begin position="1180"/>
        <end position="1209"/>
    </location>
</feature>
<evidence type="ECO:0000313" key="3">
    <source>
        <dbReference type="EMBL" id="KEQ17609.1"/>
    </source>
</evidence>
<dbReference type="Proteomes" id="UP000028073">
    <property type="component" value="Unassembled WGS sequence"/>
</dbReference>